<dbReference type="SUPFAM" id="SSF53335">
    <property type="entry name" value="S-adenosyl-L-methionine-dependent methyltransferases"/>
    <property type="match status" value="1"/>
</dbReference>
<gene>
    <name evidence="2" type="ORF">ACFFN0_15525</name>
</gene>
<dbReference type="InterPro" id="IPR002052">
    <property type="entry name" value="DNA_methylase_N6_adenine_CS"/>
</dbReference>
<accession>A0ABV5V6L2</accession>
<dbReference type="GO" id="GO:0008168">
    <property type="term" value="F:methyltransferase activity"/>
    <property type="evidence" value="ECO:0007669"/>
    <property type="project" value="UniProtKB-KW"/>
</dbReference>
<dbReference type="InterPro" id="IPR011639">
    <property type="entry name" value="MethylTrfase_TaqI-like_dom"/>
</dbReference>
<sequence>MSKKFDVVIGNPPYQADLVGDNENKAPPIYDKFMDAAFEVSVQTVLITPGRFLSNAGQTPKSWNRKVLTDEHLKVALFEPSSATVFPGTDIKGGIVVTHRDETRVIGPIGTLAYMPEVQSIVNSVQALGEDSLATVITEHPCKWTNQVFIDHPELQTRIPAKSGTRLKTNTFDRMREVCMETMPDDGHEYLGILGLLGPRNRATRWIRRDYLIAPPVVDAHKVVVAAANGSGKFGEVLAGPVTMGPATGVTQTFICIGAYDTELEAVSCLKYVKSKFARAMLGVLKTTQHNPAIKWNLVPLQDFTDASDIDWTKPIPDIDRQLYAKYALNAEEIAFIEEKVKPMS</sequence>
<dbReference type="GO" id="GO:0032259">
    <property type="term" value="P:methylation"/>
    <property type="evidence" value="ECO:0007669"/>
    <property type="project" value="UniProtKB-KW"/>
</dbReference>
<keyword evidence="2" id="KW-0489">Methyltransferase</keyword>
<dbReference type="EC" id="2.1.1.-" evidence="2"/>
<organism evidence="2 3">
    <name type="scientific">Ornithinimicrobium kibberense</name>
    <dbReference type="NCBI Taxonomy" id="282060"/>
    <lineage>
        <taxon>Bacteria</taxon>
        <taxon>Bacillati</taxon>
        <taxon>Actinomycetota</taxon>
        <taxon>Actinomycetes</taxon>
        <taxon>Micrococcales</taxon>
        <taxon>Ornithinimicrobiaceae</taxon>
        <taxon>Ornithinimicrobium</taxon>
    </lineage>
</organism>
<keyword evidence="3" id="KW-1185">Reference proteome</keyword>
<keyword evidence="2" id="KW-0808">Transferase</keyword>
<evidence type="ECO:0000313" key="3">
    <source>
        <dbReference type="Proteomes" id="UP001589613"/>
    </source>
</evidence>
<reference evidence="2 3" key="1">
    <citation type="submission" date="2024-09" db="EMBL/GenBank/DDBJ databases">
        <authorList>
            <person name="Sun Q."/>
            <person name="Mori K."/>
        </authorList>
    </citation>
    <scope>NUCLEOTIDE SEQUENCE [LARGE SCALE GENOMIC DNA]</scope>
    <source>
        <strain evidence="2 3">JCM 12763</strain>
    </source>
</reference>
<dbReference type="Proteomes" id="UP001589613">
    <property type="component" value="Unassembled WGS sequence"/>
</dbReference>
<dbReference type="InterPro" id="IPR029063">
    <property type="entry name" value="SAM-dependent_MTases_sf"/>
</dbReference>
<name>A0ABV5V6L2_9MICO</name>
<proteinExistence type="predicted"/>
<feature type="domain" description="Type II methyltransferase M.TaqI-like" evidence="1">
    <location>
        <begin position="2"/>
        <end position="86"/>
    </location>
</feature>
<dbReference type="PROSITE" id="PS00092">
    <property type="entry name" value="N6_MTASE"/>
    <property type="match status" value="1"/>
</dbReference>
<protein>
    <submittedName>
        <fullName evidence="2">Eco57I restriction-modification methylase domain-containing protein</fullName>
        <ecNumber evidence="2">2.1.1.-</ecNumber>
    </submittedName>
</protein>
<evidence type="ECO:0000259" key="1">
    <source>
        <dbReference type="Pfam" id="PF07669"/>
    </source>
</evidence>
<comment type="caution">
    <text evidence="2">The sequence shown here is derived from an EMBL/GenBank/DDBJ whole genome shotgun (WGS) entry which is preliminary data.</text>
</comment>
<dbReference type="Pfam" id="PF07669">
    <property type="entry name" value="Eco57I"/>
    <property type="match status" value="1"/>
</dbReference>
<dbReference type="EMBL" id="JBHMAX010000036">
    <property type="protein sequence ID" value="MFB9733458.1"/>
    <property type="molecule type" value="Genomic_DNA"/>
</dbReference>
<evidence type="ECO:0000313" key="2">
    <source>
        <dbReference type="EMBL" id="MFB9733458.1"/>
    </source>
</evidence>
<dbReference type="Gene3D" id="3.40.50.150">
    <property type="entry name" value="Vaccinia Virus protein VP39"/>
    <property type="match status" value="1"/>
</dbReference>
<dbReference type="RefSeq" id="WP_141339269.1">
    <property type="nucleotide sequence ID" value="NZ_JBHMAX010000036.1"/>
</dbReference>